<evidence type="ECO:0000313" key="2">
    <source>
        <dbReference type="EMBL" id="UTI62324.1"/>
    </source>
</evidence>
<keyword evidence="1" id="KW-0732">Signal</keyword>
<feature type="signal peptide" evidence="1">
    <location>
        <begin position="1"/>
        <end position="36"/>
    </location>
</feature>
<name>A0ABY5DN28_9ACTN</name>
<gene>
    <name evidence="2" type="ORF">NBH00_13230</name>
</gene>
<accession>A0ABY5DN28</accession>
<dbReference type="GO" id="GO:0016787">
    <property type="term" value="F:hydrolase activity"/>
    <property type="evidence" value="ECO:0007669"/>
    <property type="project" value="UniProtKB-KW"/>
</dbReference>
<dbReference type="InterPro" id="IPR029058">
    <property type="entry name" value="AB_hydrolase_fold"/>
</dbReference>
<keyword evidence="3" id="KW-1185">Reference proteome</keyword>
<evidence type="ECO:0000313" key="3">
    <source>
        <dbReference type="Proteomes" id="UP001056035"/>
    </source>
</evidence>
<dbReference type="Proteomes" id="UP001056035">
    <property type="component" value="Chromosome"/>
</dbReference>
<keyword evidence="2" id="KW-0378">Hydrolase</keyword>
<evidence type="ECO:0000256" key="1">
    <source>
        <dbReference type="SAM" id="SignalP"/>
    </source>
</evidence>
<dbReference type="Gene3D" id="3.40.50.1820">
    <property type="entry name" value="alpha/beta hydrolase"/>
    <property type="match status" value="1"/>
</dbReference>
<feature type="chain" id="PRO_5045543230" evidence="1">
    <location>
        <begin position="37"/>
        <end position="479"/>
    </location>
</feature>
<dbReference type="SUPFAM" id="SSF53474">
    <property type="entry name" value="alpha/beta-Hydrolases"/>
    <property type="match status" value="1"/>
</dbReference>
<proteinExistence type="predicted"/>
<protein>
    <submittedName>
        <fullName evidence="2">Alpha/beta hydrolase</fullName>
    </submittedName>
</protein>
<dbReference type="RefSeq" id="WP_254569062.1">
    <property type="nucleotide sequence ID" value="NZ_CP098502.1"/>
</dbReference>
<reference evidence="2 3" key="1">
    <citation type="submission" date="2022-06" db="EMBL/GenBank/DDBJ databases">
        <title>Paraconexibacter antarcticus.</title>
        <authorList>
            <person name="Kim C.S."/>
        </authorList>
    </citation>
    <scope>NUCLEOTIDE SEQUENCE [LARGE SCALE GENOMIC DNA]</scope>
    <source>
        <strain evidence="2 3">02-257</strain>
    </source>
</reference>
<dbReference type="EMBL" id="CP098502">
    <property type="protein sequence ID" value="UTI62324.1"/>
    <property type="molecule type" value="Genomic_DNA"/>
</dbReference>
<organism evidence="2 3">
    <name type="scientific">Paraconexibacter antarcticus</name>
    <dbReference type="NCBI Taxonomy" id="2949664"/>
    <lineage>
        <taxon>Bacteria</taxon>
        <taxon>Bacillati</taxon>
        <taxon>Actinomycetota</taxon>
        <taxon>Thermoleophilia</taxon>
        <taxon>Solirubrobacterales</taxon>
        <taxon>Paraconexibacteraceae</taxon>
        <taxon>Paraconexibacter</taxon>
    </lineage>
</organism>
<sequence>MSSPALRPLLPAARRLARTVAGIVVVGGVAAAGAQAAPAVTLTGGTGPAPVRLCGATHTARTVPAGGALALHVSAARLDRVRTSRRGSTVVVDRCQDGRWTALRTVTLGARRTPLTTDLTGAGGPAADLRVRTRSRSGRFGRAAFARVGVGEIVDVPVSFGVVNRNRTPLPCPPGTPDGRPYTVHGTLVAPRAVLDAPKPAVTLYLHGLGYTGELFFRYQGVPGYDYGLQQAQAGHASVVIDRLGNPSHDDLPDGNATCLPAQADMADQVIKALRKGSFTVPGTPRAFDRVLLAGHSAGGLITEITQYAFSSADAIAVIAYNDVPSPLALAQFATAGGDCLTAPQRAHGTTGSPNYAPFGRTDADFTAAHFHDIDPAVAKDVLARRTRDPCGDLLSALQGLIGNELLSHTISAPVLIVSGADDALFTPPTNKLAAATAYPASSQVTLDELPDTGHAVTLGRTHDAFRSAMDRWLSAHGG</sequence>